<dbReference type="GO" id="GO:0042626">
    <property type="term" value="F:ATPase-coupled transmembrane transporter activity"/>
    <property type="evidence" value="ECO:0007669"/>
    <property type="project" value="TreeGrafter"/>
</dbReference>
<dbReference type="AlphaFoldDB" id="A0A497EVS5"/>
<evidence type="ECO:0000313" key="11">
    <source>
        <dbReference type="EMBL" id="RLE51335.1"/>
    </source>
</evidence>
<comment type="similarity">
    <text evidence="2">Belongs to the ABC transporter superfamily.</text>
</comment>
<sequence>MIEVHDVWYSYDEVVALRGVSLKIQPGEVVAIMGENGAGKTTLIKHFNGLLKPDKGYVKVFGVDTRNASVAELSRRVGLVFQNPDHQLFAETVEDEVAFALKNFGFPKEVIERRVKWALKLLDLWELRDQSPFALSGGERKRVAIASILSYDPDVIVFDEPTVGQDYAQKERLAQLIKLLRSQLKTIIVVTHDVEFVAENFPRVVLMSEGRVIADGNTRRILTSPELLKKARLTPPQITQVAWELSDFSVPRDLMWVSEARDAILRVLGVRGR</sequence>
<keyword evidence="6 11" id="KW-0067">ATP-binding</keyword>
<dbReference type="InterPro" id="IPR050095">
    <property type="entry name" value="ECF_ABC_transporter_ATP-bd"/>
</dbReference>
<dbReference type="GO" id="GO:0005524">
    <property type="term" value="F:ATP binding"/>
    <property type="evidence" value="ECO:0007669"/>
    <property type="project" value="UniProtKB-KW"/>
</dbReference>
<dbReference type="SMART" id="SM00382">
    <property type="entry name" value="AAA"/>
    <property type="match status" value="1"/>
</dbReference>
<evidence type="ECO:0000313" key="13">
    <source>
        <dbReference type="Proteomes" id="UP000268446"/>
    </source>
</evidence>
<feature type="domain" description="ABC transporter" evidence="10">
    <location>
        <begin position="2"/>
        <end position="234"/>
    </location>
</feature>
<dbReference type="GO" id="GO:0043190">
    <property type="term" value="C:ATP-binding cassette (ABC) transporter complex"/>
    <property type="evidence" value="ECO:0007669"/>
    <property type="project" value="TreeGrafter"/>
</dbReference>
<evidence type="ECO:0000256" key="1">
    <source>
        <dbReference type="ARBA" id="ARBA00004202"/>
    </source>
</evidence>
<evidence type="ECO:0000256" key="7">
    <source>
        <dbReference type="ARBA" id="ARBA00022967"/>
    </source>
</evidence>
<reference evidence="13 14" key="1">
    <citation type="submission" date="2018-06" db="EMBL/GenBank/DDBJ databases">
        <title>Extensive metabolic versatility and redundancy in microbially diverse, dynamic hydrothermal sediments.</title>
        <authorList>
            <person name="Dombrowski N."/>
            <person name="Teske A."/>
            <person name="Baker B.J."/>
        </authorList>
    </citation>
    <scope>NUCLEOTIDE SEQUENCE [LARGE SCALE GENOMIC DNA]</scope>
    <source>
        <strain evidence="12">B20_G2</strain>
        <strain evidence="11">B29_G17</strain>
    </source>
</reference>
<evidence type="ECO:0000313" key="14">
    <source>
        <dbReference type="Proteomes" id="UP000269499"/>
    </source>
</evidence>
<accession>A0A497EVS5</accession>
<dbReference type="InterPro" id="IPR003593">
    <property type="entry name" value="AAA+_ATPase"/>
</dbReference>
<evidence type="ECO:0000256" key="8">
    <source>
        <dbReference type="ARBA" id="ARBA00023136"/>
    </source>
</evidence>
<evidence type="ECO:0000256" key="5">
    <source>
        <dbReference type="ARBA" id="ARBA00022741"/>
    </source>
</evidence>
<comment type="subcellular location">
    <subcellularLocation>
        <location evidence="1">Cell membrane</location>
        <topology evidence="1">Peripheral membrane protein</topology>
    </subcellularLocation>
</comment>
<protein>
    <submittedName>
        <fullName evidence="11">ABC transporter ATP-binding protein</fullName>
    </submittedName>
</protein>
<evidence type="ECO:0000256" key="9">
    <source>
        <dbReference type="ARBA" id="ARBA00025157"/>
    </source>
</evidence>
<comment type="function">
    <text evidence="9">Probably part of an ABC transporter complex. Responsible for energy coupling to the transport system.</text>
</comment>
<dbReference type="InterPro" id="IPR027417">
    <property type="entry name" value="P-loop_NTPase"/>
</dbReference>
<dbReference type="FunFam" id="3.40.50.300:FF:000224">
    <property type="entry name" value="Energy-coupling factor transporter ATP-binding protein EcfA"/>
    <property type="match status" value="1"/>
</dbReference>
<organism evidence="11 13">
    <name type="scientific">Thermoproteota archaeon</name>
    <dbReference type="NCBI Taxonomy" id="2056631"/>
    <lineage>
        <taxon>Archaea</taxon>
        <taxon>Thermoproteota</taxon>
    </lineage>
</organism>
<dbReference type="Proteomes" id="UP000268446">
    <property type="component" value="Unassembled WGS sequence"/>
</dbReference>
<dbReference type="InterPro" id="IPR015856">
    <property type="entry name" value="ABC_transpr_CbiO/EcfA_su"/>
</dbReference>
<evidence type="ECO:0000256" key="6">
    <source>
        <dbReference type="ARBA" id="ARBA00022840"/>
    </source>
</evidence>
<dbReference type="PANTHER" id="PTHR43553:SF24">
    <property type="entry name" value="ENERGY-COUPLING FACTOR TRANSPORTER ATP-BINDING PROTEIN ECFA1"/>
    <property type="match status" value="1"/>
</dbReference>
<dbReference type="Pfam" id="PF00005">
    <property type="entry name" value="ABC_tran"/>
    <property type="match status" value="1"/>
</dbReference>
<keyword evidence="8" id="KW-0472">Membrane</keyword>
<dbReference type="GO" id="GO:0016887">
    <property type="term" value="F:ATP hydrolysis activity"/>
    <property type="evidence" value="ECO:0007669"/>
    <property type="project" value="InterPro"/>
</dbReference>
<keyword evidence="3" id="KW-0813">Transport</keyword>
<dbReference type="Gene3D" id="3.40.50.300">
    <property type="entry name" value="P-loop containing nucleotide triphosphate hydrolases"/>
    <property type="match status" value="1"/>
</dbReference>
<dbReference type="PROSITE" id="PS00211">
    <property type="entry name" value="ABC_TRANSPORTER_1"/>
    <property type="match status" value="1"/>
</dbReference>
<dbReference type="Proteomes" id="UP000269499">
    <property type="component" value="Unassembled WGS sequence"/>
</dbReference>
<evidence type="ECO:0000256" key="2">
    <source>
        <dbReference type="ARBA" id="ARBA00005417"/>
    </source>
</evidence>
<dbReference type="EMBL" id="QMQZ01000061">
    <property type="protein sequence ID" value="RLE51335.1"/>
    <property type="molecule type" value="Genomic_DNA"/>
</dbReference>
<keyword evidence="7" id="KW-1278">Translocase</keyword>
<dbReference type="CDD" id="cd03225">
    <property type="entry name" value="ABC_cobalt_CbiO_domain1"/>
    <property type="match status" value="1"/>
</dbReference>
<evidence type="ECO:0000313" key="12">
    <source>
        <dbReference type="EMBL" id="RLE54110.1"/>
    </source>
</evidence>
<keyword evidence="5" id="KW-0547">Nucleotide-binding</keyword>
<name>A0A497EVS5_9CREN</name>
<evidence type="ECO:0000256" key="3">
    <source>
        <dbReference type="ARBA" id="ARBA00022448"/>
    </source>
</evidence>
<evidence type="ECO:0000256" key="4">
    <source>
        <dbReference type="ARBA" id="ARBA00022475"/>
    </source>
</evidence>
<dbReference type="PROSITE" id="PS50893">
    <property type="entry name" value="ABC_TRANSPORTER_2"/>
    <property type="match status" value="1"/>
</dbReference>
<dbReference type="PANTHER" id="PTHR43553">
    <property type="entry name" value="HEAVY METAL TRANSPORTER"/>
    <property type="match status" value="1"/>
</dbReference>
<evidence type="ECO:0000259" key="10">
    <source>
        <dbReference type="PROSITE" id="PS50893"/>
    </source>
</evidence>
<dbReference type="InterPro" id="IPR003439">
    <property type="entry name" value="ABC_transporter-like_ATP-bd"/>
</dbReference>
<comment type="caution">
    <text evidence="11">The sequence shown here is derived from an EMBL/GenBank/DDBJ whole genome shotgun (WGS) entry which is preliminary data.</text>
</comment>
<proteinExistence type="inferred from homology"/>
<keyword evidence="4" id="KW-1003">Cell membrane</keyword>
<dbReference type="InterPro" id="IPR017871">
    <property type="entry name" value="ABC_transporter-like_CS"/>
</dbReference>
<dbReference type="SUPFAM" id="SSF52540">
    <property type="entry name" value="P-loop containing nucleoside triphosphate hydrolases"/>
    <property type="match status" value="1"/>
</dbReference>
<dbReference type="EMBL" id="QMRA01000034">
    <property type="protein sequence ID" value="RLE54110.1"/>
    <property type="molecule type" value="Genomic_DNA"/>
</dbReference>
<gene>
    <name evidence="11" type="ORF">DRJ20_02280</name>
    <name evidence="12" type="ORF">DRJ26_02285</name>
</gene>